<evidence type="ECO:0000256" key="6">
    <source>
        <dbReference type="ARBA" id="ARBA00022603"/>
    </source>
</evidence>
<sequence length="382" mass="40451">MTTLDDNTSRLRTGLAEDLSSVLTSDVWRSAFLAVPRHLFAPRFAVYDAVHNSFDQHDVQDDDPVRRAKAMTAAYRDDTLITRFDDDGVPISSSTEPSLMAAMLEQLDIASGGRVLEIGTGTGYNAALLCVGLGDDVVTTIDVDPDLVADARTALAACGYTPDTRCGDGAVGVGDRAPFDRILATCGVDRVPSAWLAQLSEAGAILVNVSKGIVLLRRDGSGVSGRFLSQAGFMPLRSPHAADPISTSPRDVLAATEITPDSVDSMPASAVAGLPFVMASFFAALVAERSRLVSSGAEADAPDAYHWTHVASGSWARADLDADGVTIRQAGPRRLWTELVPILDAWHAAGRPGIDRFGLTVTAGGRHTLWLDEPANVLRDLG</sequence>
<reference evidence="13" key="1">
    <citation type="submission" date="2016-06" db="EMBL/GenBank/DDBJ databases">
        <title>Complete genome sequence of Actinoalloteichus fjordicus DSM 46855 (=ADI127-17), type strain of the new species Actinoalloteichus fjordicus.</title>
        <authorList>
            <person name="Ruckert C."/>
            <person name="Nouioui I."/>
            <person name="Willmese J."/>
            <person name="van Wezel G."/>
            <person name="Klenk H.-P."/>
            <person name="Kalinowski J."/>
            <person name="Zotchev S.B."/>
        </authorList>
    </citation>
    <scope>NUCLEOTIDE SEQUENCE [LARGE SCALE GENOMIC DNA]</scope>
    <source>
        <strain evidence="13">ADI127-7</strain>
    </source>
</reference>
<evidence type="ECO:0000256" key="7">
    <source>
        <dbReference type="ARBA" id="ARBA00022679"/>
    </source>
</evidence>
<dbReference type="Proteomes" id="UP000185511">
    <property type="component" value="Chromosome"/>
</dbReference>
<evidence type="ECO:0000256" key="8">
    <source>
        <dbReference type="ARBA" id="ARBA00022691"/>
    </source>
</evidence>
<evidence type="ECO:0000256" key="10">
    <source>
        <dbReference type="ARBA" id="ARBA00031323"/>
    </source>
</evidence>
<dbReference type="PANTHER" id="PTHR11579">
    <property type="entry name" value="PROTEIN-L-ISOASPARTATE O-METHYLTRANSFERASE"/>
    <property type="match status" value="1"/>
</dbReference>
<comment type="subcellular location">
    <subcellularLocation>
        <location evidence="1">Cytoplasm</location>
    </subcellularLocation>
</comment>
<evidence type="ECO:0000256" key="4">
    <source>
        <dbReference type="ARBA" id="ARBA00013346"/>
    </source>
</evidence>
<evidence type="ECO:0000256" key="1">
    <source>
        <dbReference type="ARBA" id="ARBA00004496"/>
    </source>
</evidence>
<evidence type="ECO:0000256" key="11">
    <source>
        <dbReference type="ARBA" id="ARBA00031350"/>
    </source>
</evidence>
<dbReference type="AlphaFoldDB" id="A0AAC9PTU7"/>
<evidence type="ECO:0000313" key="12">
    <source>
        <dbReference type="EMBL" id="APU16523.1"/>
    </source>
</evidence>
<keyword evidence="5" id="KW-0963">Cytoplasm</keyword>
<evidence type="ECO:0000256" key="9">
    <source>
        <dbReference type="ARBA" id="ARBA00030757"/>
    </source>
</evidence>
<protein>
    <recommendedName>
        <fullName evidence="4">Protein-L-isoaspartate O-methyltransferase</fullName>
        <ecNumber evidence="3">2.1.1.77</ecNumber>
    </recommendedName>
    <alternativeName>
        <fullName evidence="11">L-isoaspartyl protein carboxyl methyltransferase</fullName>
    </alternativeName>
    <alternativeName>
        <fullName evidence="9">Protein L-isoaspartyl methyltransferase</fullName>
    </alternativeName>
    <alternativeName>
        <fullName evidence="10">Protein-beta-aspartate methyltransferase</fullName>
    </alternativeName>
</protein>
<dbReference type="PANTHER" id="PTHR11579:SF0">
    <property type="entry name" value="PROTEIN-L-ISOASPARTATE(D-ASPARTATE) O-METHYLTRANSFERASE"/>
    <property type="match status" value="1"/>
</dbReference>
<dbReference type="KEGG" id="acad:UA74_22525"/>
<dbReference type="Gene3D" id="3.40.50.150">
    <property type="entry name" value="Vaccinia Virus protein VP39"/>
    <property type="match status" value="1"/>
</dbReference>
<keyword evidence="8" id="KW-0949">S-adenosyl-L-methionine</keyword>
<proteinExistence type="inferred from homology"/>
<evidence type="ECO:0000256" key="3">
    <source>
        <dbReference type="ARBA" id="ARBA00011890"/>
    </source>
</evidence>
<comment type="similarity">
    <text evidence="2">Belongs to the methyltransferase superfamily. L-isoaspartyl/D-aspartyl protein methyltransferase family.</text>
</comment>
<dbReference type="Pfam" id="PF01135">
    <property type="entry name" value="PCMT"/>
    <property type="match status" value="1"/>
</dbReference>
<organism evidence="12 13">
    <name type="scientific">Actinoalloteichus fjordicus</name>
    <dbReference type="NCBI Taxonomy" id="1612552"/>
    <lineage>
        <taxon>Bacteria</taxon>
        <taxon>Bacillati</taxon>
        <taxon>Actinomycetota</taxon>
        <taxon>Actinomycetes</taxon>
        <taxon>Pseudonocardiales</taxon>
        <taxon>Pseudonocardiaceae</taxon>
        <taxon>Actinoalloteichus</taxon>
    </lineage>
</organism>
<dbReference type="GO" id="GO:0032259">
    <property type="term" value="P:methylation"/>
    <property type="evidence" value="ECO:0007669"/>
    <property type="project" value="UniProtKB-KW"/>
</dbReference>
<dbReference type="InterPro" id="IPR029063">
    <property type="entry name" value="SAM-dependent_MTases_sf"/>
</dbReference>
<dbReference type="PROSITE" id="PS01279">
    <property type="entry name" value="PCMT"/>
    <property type="match status" value="1"/>
</dbReference>
<accession>A0AAC9PTU7</accession>
<evidence type="ECO:0000256" key="2">
    <source>
        <dbReference type="ARBA" id="ARBA00005369"/>
    </source>
</evidence>
<dbReference type="EC" id="2.1.1.77" evidence="3"/>
<keyword evidence="6 12" id="KW-0489">Methyltransferase</keyword>
<dbReference type="SUPFAM" id="SSF53335">
    <property type="entry name" value="S-adenosyl-L-methionine-dependent methyltransferases"/>
    <property type="match status" value="1"/>
</dbReference>
<dbReference type="InterPro" id="IPR000682">
    <property type="entry name" value="PCMT"/>
</dbReference>
<evidence type="ECO:0000313" key="13">
    <source>
        <dbReference type="Proteomes" id="UP000185511"/>
    </source>
</evidence>
<gene>
    <name evidence="12" type="ORF">UA74_22525</name>
</gene>
<dbReference type="EMBL" id="CP016076">
    <property type="protein sequence ID" value="APU16523.1"/>
    <property type="molecule type" value="Genomic_DNA"/>
</dbReference>
<evidence type="ECO:0000256" key="5">
    <source>
        <dbReference type="ARBA" id="ARBA00022490"/>
    </source>
</evidence>
<dbReference type="RefSeq" id="WP_075765415.1">
    <property type="nucleotide sequence ID" value="NZ_CP016076.1"/>
</dbReference>
<dbReference type="GO" id="GO:0004719">
    <property type="term" value="F:protein-L-isoaspartate (D-aspartate) O-methyltransferase activity"/>
    <property type="evidence" value="ECO:0007669"/>
    <property type="project" value="UniProtKB-EC"/>
</dbReference>
<keyword evidence="13" id="KW-1185">Reference proteome</keyword>
<name>A0AAC9PTU7_9PSEU</name>
<dbReference type="CDD" id="cd02440">
    <property type="entry name" value="AdoMet_MTases"/>
    <property type="match status" value="1"/>
</dbReference>
<dbReference type="GO" id="GO:0005737">
    <property type="term" value="C:cytoplasm"/>
    <property type="evidence" value="ECO:0007669"/>
    <property type="project" value="UniProtKB-SubCell"/>
</dbReference>
<keyword evidence="7 12" id="KW-0808">Transferase</keyword>